<keyword evidence="1" id="KW-1133">Transmembrane helix</keyword>
<dbReference type="EMBL" id="ML739037">
    <property type="protein sequence ID" value="KAE8356552.1"/>
    <property type="molecule type" value="Genomic_DNA"/>
</dbReference>
<evidence type="ECO:0000313" key="3">
    <source>
        <dbReference type="Proteomes" id="UP000327118"/>
    </source>
</evidence>
<evidence type="ECO:0000256" key="1">
    <source>
        <dbReference type="SAM" id="Phobius"/>
    </source>
</evidence>
<sequence>MATFGIPNGPWADRYHAAQSTMTTHFQHLYRFRPRARPTRAIFLTITAFFLVVVLLWRPSSQPTENYWLKYPSYRSSQDRPEALPIVHKGKPTFTRNDTLPGNLQKNNPSFHLIIPAKRKSSALCRMLTSAMILNYPPPTLINYGKKLSEGAKEYDHMKDRIASIYNFLDKTQHVHDNDLALILDGTDFFFQLPPDVLIQRFQNILKENNAKLAKKYGLVIVEKPSEQGAPETVQKYTQRVLFSASKECCPGLSRDAGCVAVPESSLPPDIYGWKTDSPSYRTLARPRWIKPGAVIGQVADLKAIYAEILRFIEQNRIPRGDSIALTYLFGRQEYVRELERRRASNPFMEWMYTMIGISEASNLTGLSPRLEAGRRYEHGIGVDYESRLFFNTWKSTRDVEWLRYRNITKTSFAQMLHNVPRERRLLLPDDLAPERVSNPFTQPIFGKNDPPLNPPINETLDALPHPGFYSWRKFPLLTNVHSASVPALICLDGNPSLRSTWWSMMWYHRWARALLRKYVRSPTGFEAAQSALLGGQEWWDLRGGRGGIWTEKGEWFDYSEVCVGYEKEVFHDGLGKWRQENGESDEPVYNQFGQLVKGKEGFSPS</sequence>
<gene>
    <name evidence="2" type="ORF">BDV28DRAFT_126833</name>
</gene>
<keyword evidence="3" id="KW-1185">Reference proteome</keyword>
<dbReference type="PANTHER" id="PTHR36587">
    <property type="entry name" value="EXPRESSION SITE-ASSOCIATED GENE 3 (ESAG3)-LIKE PROTEIN"/>
    <property type="match status" value="1"/>
</dbReference>
<proteinExistence type="predicted"/>
<dbReference type="CDD" id="cd22997">
    <property type="entry name" value="GT_LH"/>
    <property type="match status" value="1"/>
</dbReference>
<keyword evidence="1" id="KW-0812">Transmembrane</keyword>
<dbReference type="AlphaFoldDB" id="A0A5N6ZG01"/>
<dbReference type="PANTHER" id="PTHR36587:SF2">
    <property type="entry name" value="EXPRESSION SITE-ASSOCIATED GENE 3 (ESAG3)-LIKE PROTEIN"/>
    <property type="match status" value="1"/>
</dbReference>
<accession>A0A5N6ZG01</accession>
<name>A0A5N6ZG01_9EURO</name>
<organism evidence="2 3">
    <name type="scientific">Aspergillus coremiiformis</name>
    <dbReference type="NCBI Taxonomy" id="138285"/>
    <lineage>
        <taxon>Eukaryota</taxon>
        <taxon>Fungi</taxon>
        <taxon>Dikarya</taxon>
        <taxon>Ascomycota</taxon>
        <taxon>Pezizomycotina</taxon>
        <taxon>Eurotiomycetes</taxon>
        <taxon>Eurotiomycetidae</taxon>
        <taxon>Eurotiales</taxon>
        <taxon>Aspergillaceae</taxon>
        <taxon>Aspergillus</taxon>
        <taxon>Aspergillus subgen. Circumdati</taxon>
    </lineage>
</organism>
<evidence type="ECO:0000313" key="2">
    <source>
        <dbReference type="EMBL" id="KAE8356552.1"/>
    </source>
</evidence>
<protein>
    <submittedName>
        <fullName evidence="2">Uncharacterized protein</fullName>
    </submittedName>
</protein>
<feature type="transmembrane region" description="Helical" evidence="1">
    <location>
        <begin position="41"/>
        <end position="57"/>
    </location>
</feature>
<reference evidence="3" key="1">
    <citation type="submission" date="2019-04" db="EMBL/GenBank/DDBJ databases">
        <title>Friends and foes A comparative genomics studyof 23 Aspergillus species from section Flavi.</title>
        <authorList>
            <consortium name="DOE Joint Genome Institute"/>
            <person name="Kjaerbolling I."/>
            <person name="Vesth T."/>
            <person name="Frisvad J.C."/>
            <person name="Nybo J.L."/>
            <person name="Theobald S."/>
            <person name="Kildgaard S."/>
            <person name="Isbrandt T."/>
            <person name="Kuo A."/>
            <person name="Sato A."/>
            <person name="Lyhne E.K."/>
            <person name="Kogle M.E."/>
            <person name="Wiebenga A."/>
            <person name="Kun R.S."/>
            <person name="Lubbers R.J."/>
            <person name="Makela M.R."/>
            <person name="Barry K."/>
            <person name="Chovatia M."/>
            <person name="Clum A."/>
            <person name="Daum C."/>
            <person name="Haridas S."/>
            <person name="He G."/>
            <person name="LaButti K."/>
            <person name="Lipzen A."/>
            <person name="Mondo S."/>
            <person name="Riley R."/>
            <person name="Salamov A."/>
            <person name="Simmons B.A."/>
            <person name="Magnuson J.K."/>
            <person name="Henrissat B."/>
            <person name="Mortensen U.H."/>
            <person name="Larsen T.O."/>
            <person name="Devries R.P."/>
            <person name="Grigoriev I.V."/>
            <person name="Machida M."/>
            <person name="Baker S.E."/>
            <person name="Andersen M.R."/>
        </authorList>
    </citation>
    <scope>NUCLEOTIDE SEQUENCE [LARGE SCALE GENOMIC DNA]</scope>
    <source>
        <strain evidence="3">CBS 553.77</strain>
    </source>
</reference>
<keyword evidence="1" id="KW-0472">Membrane</keyword>
<dbReference type="OrthoDB" id="422736at2759"/>
<dbReference type="Proteomes" id="UP000327118">
    <property type="component" value="Unassembled WGS sequence"/>
</dbReference>